<dbReference type="EMBL" id="KE525259">
    <property type="protein sequence ID" value="KFB43552.1"/>
    <property type="molecule type" value="Genomic_DNA"/>
</dbReference>
<reference evidence="2" key="2">
    <citation type="submission" date="2020-05" db="UniProtKB">
        <authorList>
            <consortium name="EnsemblMetazoa"/>
        </authorList>
    </citation>
    <scope>IDENTIFICATION</scope>
</reference>
<evidence type="ECO:0000313" key="3">
    <source>
        <dbReference type="Proteomes" id="UP000030765"/>
    </source>
</evidence>
<dbReference type="AlphaFoldDB" id="A0A084W008"/>
<accession>A0A084W008</accession>
<dbReference type="EnsemblMetazoa" id="ASIC011365-RA">
    <property type="protein sequence ID" value="ASIC011365-PA"/>
    <property type="gene ID" value="ASIC011365"/>
</dbReference>
<dbReference type="EMBL" id="ATLV01019067">
    <property type="status" value="NOT_ANNOTATED_CDS"/>
    <property type="molecule type" value="Genomic_DNA"/>
</dbReference>
<proteinExistence type="predicted"/>
<dbReference type="VEuPathDB" id="VectorBase:ASIC011365"/>
<protein>
    <submittedName>
        <fullName evidence="1 2">Uncharacterized protein</fullName>
    </submittedName>
</protein>
<gene>
    <name evidence="1" type="ORF">ZHAS_00011365</name>
</gene>
<organism evidence="1">
    <name type="scientific">Anopheles sinensis</name>
    <name type="common">Mosquito</name>
    <dbReference type="NCBI Taxonomy" id="74873"/>
    <lineage>
        <taxon>Eukaryota</taxon>
        <taxon>Metazoa</taxon>
        <taxon>Ecdysozoa</taxon>
        <taxon>Arthropoda</taxon>
        <taxon>Hexapoda</taxon>
        <taxon>Insecta</taxon>
        <taxon>Pterygota</taxon>
        <taxon>Neoptera</taxon>
        <taxon>Endopterygota</taxon>
        <taxon>Diptera</taxon>
        <taxon>Nematocera</taxon>
        <taxon>Culicoidea</taxon>
        <taxon>Culicidae</taxon>
        <taxon>Anophelinae</taxon>
        <taxon>Anopheles</taxon>
    </lineage>
</organism>
<keyword evidence="3" id="KW-1185">Reference proteome</keyword>
<evidence type="ECO:0000313" key="2">
    <source>
        <dbReference type="EnsemblMetazoa" id="ASIC011365-PA"/>
    </source>
</evidence>
<evidence type="ECO:0000313" key="1">
    <source>
        <dbReference type="EMBL" id="KFB43552.1"/>
    </source>
</evidence>
<sequence length="92" mass="10039">MWGRSKRKRRVGTASTISYQLVVVDDVVQIAALCQLIGLCKFCVPRLFPASGDRGTVKDYARAGREQREGAGEIATRSPLGLGKLIPFSSTR</sequence>
<name>A0A084W008_ANOSI</name>
<reference evidence="1 3" key="1">
    <citation type="journal article" date="2014" name="BMC Genomics">
        <title>Genome sequence of Anopheles sinensis provides insight into genetics basis of mosquito competence for malaria parasites.</title>
        <authorList>
            <person name="Zhou D."/>
            <person name="Zhang D."/>
            <person name="Ding G."/>
            <person name="Shi L."/>
            <person name="Hou Q."/>
            <person name="Ye Y."/>
            <person name="Xu Y."/>
            <person name="Zhou H."/>
            <person name="Xiong C."/>
            <person name="Li S."/>
            <person name="Yu J."/>
            <person name="Hong S."/>
            <person name="Yu X."/>
            <person name="Zou P."/>
            <person name="Chen C."/>
            <person name="Chang X."/>
            <person name="Wang W."/>
            <person name="Lv Y."/>
            <person name="Sun Y."/>
            <person name="Ma L."/>
            <person name="Shen B."/>
            <person name="Zhu C."/>
        </authorList>
    </citation>
    <scope>NUCLEOTIDE SEQUENCE [LARGE SCALE GENOMIC DNA]</scope>
</reference>
<dbReference type="Proteomes" id="UP000030765">
    <property type="component" value="Unassembled WGS sequence"/>
</dbReference>